<proteinExistence type="predicted"/>
<organism evidence="2">
    <name type="scientific">Escherichia coli</name>
    <dbReference type="NCBI Taxonomy" id="562"/>
    <lineage>
        <taxon>Bacteria</taxon>
        <taxon>Pseudomonadati</taxon>
        <taxon>Pseudomonadota</taxon>
        <taxon>Gammaproteobacteria</taxon>
        <taxon>Enterobacterales</taxon>
        <taxon>Enterobacteriaceae</taxon>
        <taxon>Escherichia</taxon>
    </lineage>
</organism>
<feature type="compositionally biased region" description="Polar residues" evidence="1">
    <location>
        <begin position="20"/>
        <end position="31"/>
    </location>
</feature>
<dbReference type="EMBL" id="MW390526">
    <property type="protein sequence ID" value="QQZ47002.1"/>
    <property type="molecule type" value="Genomic_DNA"/>
</dbReference>
<accession>A0A7U1HRN4</accession>
<name>A0A7U1HRN4_ECOLX</name>
<dbReference type="AlphaFoldDB" id="A0A7U1HRN4"/>
<reference evidence="2" key="1">
    <citation type="journal article" date="2021" name="Sci. Rep.">
        <title>Antibiotic resistance plasmid composition and architecture in Escherichia coli isolates from meat.</title>
        <authorList>
            <person name="Darphorn T.S."/>
            <person name="Bel K."/>
            <person name="Koenders-van Sint Anneland B.B."/>
            <person name="Brul S."/>
            <person name="Ter Kuile B.H."/>
        </authorList>
    </citation>
    <scope>NUCLEOTIDE SEQUENCE</scope>
    <source>
        <strain evidence="2">ESBL3171</strain>
    </source>
</reference>
<keyword evidence="2" id="KW-0614">Plasmid</keyword>
<feature type="region of interest" description="Disordered" evidence="1">
    <location>
        <begin position="1"/>
        <end position="31"/>
    </location>
</feature>
<sequence length="62" mass="6560">MSQNLNQPGAIPGEGLRLPATNTRVSTSRPDAFTRLSTSEPAAGTCPAIVPVQQNKSTIVRR</sequence>
<protein>
    <submittedName>
        <fullName evidence="2">Mobile element protein</fullName>
    </submittedName>
</protein>
<evidence type="ECO:0000256" key="1">
    <source>
        <dbReference type="SAM" id="MobiDB-lite"/>
    </source>
</evidence>
<evidence type="ECO:0000313" key="2">
    <source>
        <dbReference type="EMBL" id="QQZ47002.1"/>
    </source>
</evidence>
<geneLocation type="plasmid" evidence="2">
    <name>pESBL3171-IncF</name>
</geneLocation>